<protein>
    <recommendedName>
        <fullName evidence="2">histidine kinase</fullName>
        <ecNumber evidence="2">2.7.13.3</ecNumber>
    </recommendedName>
</protein>
<evidence type="ECO:0000313" key="11">
    <source>
        <dbReference type="EMBL" id="TDQ11876.1"/>
    </source>
</evidence>
<dbReference type="SMART" id="SM00388">
    <property type="entry name" value="HisKA"/>
    <property type="match status" value="1"/>
</dbReference>
<dbReference type="InterPro" id="IPR005467">
    <property type="entry name" value="His_kinase_dom"/>
</dbReference>
<dbReference type="InterPro" id="IPR035965">
    <property type="entry name" value="PAS-like_dom_sf"/>
</dbReference>
<evidence type="ECO:0000256" key="2">
    <source>
        <dbReference type="ARBA" id="ARBA00012438"/>
    </source>
</evidence>
<dbReference type="Gene3D" id="3.30.565.10">
    <property type="entry name" value="Histidine kinase-like ATPase, C-terminal domain"/>
    <property type="match status" value="1"/>
</dbReference>
<keyword evidence="3" id="KW-0597">Phosphoprotein</keyword>
<dbReference type="Proteomes" id="UP000295620">
    <property type="component" value="Unassembled WGS sequence"/>
</dbReference>
<dbReference type="CDD" id="cd00082">
    <property type="entry name" value="HisKA"/>
    <property type="match status" value="1"/>
</dbReference>
<name>A0A4R6SZI9_9SPHI</name>
<dbReference type="PROSITE" id="PS50113">
    <property type="entry name" value="PAC"/>
    <property type="match status" value="1"/>
</dbReference>
<dbReference type="PANTHER" id="PTHR45453">
    <property type="entry name" value="PHOSPHATE REGULON SENSOR PROTEIN PHOR"/>
    <property type="match status" value="1"/>
</dbReference>
<comment type="catalytic activity">
    <reaction evidence="1">
        <text>ATP + protein L-histidine = ADP + protein N-phospho-L-histidine.</text>
        <dbReference type="EC" id="2.7.13.3"/>
    </reaction>
</comment>
<dbReference type="FunFam" id="1.10.287.130:FF:000001">
    <property type="entry name" value="Two-component sensor histidine kinase"/>
    <property type="match status" value="1"/>
</dbReference>
<dbReference type="Gene3D" id="1.10.287.130">
    <property type="match status" value="1"/>
</dbReference>
<dbReference type="Pfam" id="PF00512">
    <property type="entry name" value="HisKA"/>
    <property type="match status" value="1"/>
</dbReference>
<evidence type="ECO:0000256" key="4">
    <source>
        <dbReference type="ARBA" id="ARBA00022679"/>
    </source>
</evidence>
<dbReference type="GO" id="GO:0016036">
    <property type="term" value="P:cellular response to phosphate starvation"/>
    <property type="evidence" value="ECO:0007669"/>
    <property type="project" value="TreeGrafter"/>
</dbReference>
<keyword evidence="7" id="KW-0472">Membrane</keyword>
<dbReference type="InterPro" id="IPR036890">
    <property type="entry name" value="HATPase_C_sf"/>
</dbReference>
<evidence type="ECO:0000259" key="10">
    <source>
        <dbReference type="PROSITE" id="PS50113"/>
    </source>
</evidence>
<dbReference type="SUPFAM" id="SSF55785">
    <property type="entry name" value="PYP-like sensor domain (PAS domain)"/>
    <property type="match status" value="2"/>
</dbReference>
<dbReference type="CDD" id="cd00130">
    <property type="entry name" value="PAS"/>
    <property type="match status" value="1"/>
</dbReference>
<dbReference type="InterPro" id="IPR003661">
    <property type="entry name" value="HisK_dim/P_dom"/>
</dbReference>
<dbReference type="AlphaFoldDB" id="A0A4R6SZI9"/>
<keyword evidence="5 11" id="KW-0418">Kinase</keyword>
<dbReference type="RefSeq" id="WP_133574914.1">
    <property type="nucleotide sequence ID" value="NZ_SNYC01000003.1"/>
</dbReference>
<keyword evidence="12" id="KW-1185">Reference proteome</keyword>
<dbReference type="PROSITE" id="PS50109">
    <property type="entry name" value="HIS_KIN"/>
    <property type="match status" value="1"/>
</dbReference>
<comment type="caution">
    <text evidence="11">The sequence shown here is derived from an EMBL/GenBank/DDBJ whole genome shotgun (WGS) entry which is preliminary data.</text>
</comment>
<evidence type="ECO:0000256" key="8">
    <source>
        <dbReference type="SAM" id="Coils"/>
    </source>
</evidence>
<dbReference type="GO" id="GO:0005886">
    <property type="term" value="C:plasma membrane"/>
    <property type="evidence" value="ECO:0007669"/>
    <property type="project" value="TreeGrafter"/>
</dbReference>
<dbReference type="PANTHER" id="PTHR45453:SF1">
    <property type="entry name" value="PHOSPHATE REGULON SENSOR PROTEIN PHOR"/>
    <property type="match status" value="1"/>
</dbReference>
<dbReference type="PRINTS" id="PR00344">
    <property type="entry name" value="BCTRLSENSOR"/>
</dbReference>
<keyword evidence="8" id="KW-0175">Coiled coil</keyword>
<dbReference type="InterPro" id="IPR000014">
    <property type="entry name" value="PAS"/>
</dbReference>
<evidence type="ECO:0000256" key="7">
    <source>
        <dbReference type="ARBA" id="ARBA00023136"/>
    </source>
</evidence>
<dbReference type="GO" id="GO:0000155">
    <property type="term" value="F:phosphorelay sensor kinase activity"/>
    <property type="evidence" value="ECO:0007669"/>
    <property type="project" value="InterPro"/>
</dbReference>
<accession>A0A4R6SZI9</accession>
<dbReference type="FunFam" id="3.30.565.10:FF:000006">
    <property type="entry name" value="Sensor histidine kinase WalK"/>
    <property type="match status" value="1"/>
</dbReference>
<evidence type="ECO:0000259" key="9">
    <source>
        <dbReference type="PROSITE" id="PS50109"/>
    </source>
</evidence>
<feature type="domain" description="PAC" evidence="10">
    <location>
        <begin position="262"/>
        <end position="315"/>
    </location>
</feature>
<proteinExistence type="predicted"/>
<evidence type="ECO:0000256" key="5">
    <source>
        <dbReference type="ARBA" id="ARBA00022777"/>
    </source>
</evidence>
<feature type="domain" description="Histidine kinase" evidence="9">
    <location>
        <begin position="319"/>
        <end position="535"/>
    </location>
</feature>
<feature type="coiled-coil region" evidence="8">
    <location>
        <begin position="136"/>
        <end position="174"/>
    </location>
</feature>
<gene>
    <name evidence="11" type="ORF">ATK78_1006</name>
</gene>
<evidence type="ECO:0000256" key="6">
    <source>
        <dbReference type="ARBA" id="ARBA00023012"/>
    </source>
</evidence>
<evidence type="ECO:0000256" key="3">
    <source>
        <dbReference type="ARBA" id="ARBA00022553"/>
    </source>
</evidence>
<dbReference type="InterPro" id="IPR050351">
    <property type="entry name" value="BphY/WalK/GraS-like"/>
</dbReference>
<keyword evidence="6" id="KW-0902">Two-component regulatory system</keyword>
<dbReference type="SMART" id="SM00387">
    <property type="entry name" value="HATPase_c"/>
    <property type="match status" value="1"/>
</dbReference>
<evidence type="ECO:0000256" key="1">
    <source>
        <dbReference type="ARBA" id="ARBA00000085"/>
    </source>
</evidence>
<dbReference type="InterPro" id="IPR003594">
    <property type="entry name" value="HATPase_dom"/>
</dbReference>
<dbReference type="InterPro" id="IPR001610">
    <property type="entry name" value="PAC"/>
</dbReference>
<dbReference type="EMBL" id="SNYC01000003">
    <property type="protein sequence ID" value="TDQ11876.1"/>
    <property type="molecule type" value="Genomic_DNA"/>
</dbReference>
<dbReference type="InterPro" id="IPR004358">
    <property type="entry name" value="Sig_transdc_His_kin-like_C"/>
</dbReference>
<dbReference type="OrthoDB" id="9813151at2"/>
<dbReference type="InterPro" id="IPR036097">
    <property type="entry name" value="HisK_dim/P_sf"/>
</dbReference>
<dbReference type="InterPro" id="IPR013656">
    <property type="entry name" value="PAS_4"/>
</dbReference>
<dbReference type="EC" id="2.7.13.3" evidence="2"/>
<dbReference type="SMART" id="SM00086">
    <property type="entry name" value="PAC"/>
    <property type="match status" value="2"/>
</dbReference>
<dbReference type="Pfam" id="PF08448">
    <property type="entry name" value="PAS_4"/>
    <property type="match status" value="1"/>
</dbReference>
<dbReference type="SUPFAM" id="SSF47384">
    <property type="entry name" value="Homodimeric domain of signal transducing histidine kinase"/>
    <property type="match status" value="1"/>
</dbReference>
<dbReference type="Pfam" id="PF02518">
    <property type="entry name" value="HATPase_c"/>
    <property type="match status" value="1"/>
</dbReference>
<organism evidence="11 12">
    <name type="scientific">Pedobacter metabolipauper</name>
    <dbReference type="NCBI Taxonomy" id="425513"/>
    <lineage>
        <taxon>Bacteria</taxon>
        <taxon>Pseudomonadati</taxon>
        <taxon>Bacteroidota</taxon>
        <taxon>Sphingobacteriia</taxon>
        <taxon>Sphingobacteriales</taxon>
        <taxon>Sphingobacteriaceae</taxon>
        <taxon>Pedobacter</taxon>
    </lineage>
</organism>
<dbReference type="SUPFAM" id="SSF55874">
    <property type="entry name" value="ATPase domain of HSP90 chaperone/DNA topoisomerase II/histidine kinase"/>
    <property type="match status" value="1"/>
</dbReference>
<evidence type="ECO:0000313" key="12">
    <source>
        <dbReference type="Proteomes" id="UP000295620"/>
    </source>
</evidence>
<sequence length="536" mass="60386">MNMTYQRLNSEKLLEILSLSDNATAIYTGADIVIQSANEAMLKFLGKDKSIIGMRFAEAVPELVGQPFIGQLQEVWSTGKTYSAYDTVAELMINGKLEKSYFDFKYRAIKNDNGEVYCILHTATDVTERFLNRISLKEIQIREQSLIEELAASNEELTTTNEELLAMNDKLSDSAEEQVHARKDLEKLTDTLQQAMNSAQLGIWSAELVTGKLTISELGKQIHGIADDKEISLEDAKKMIDPDFLDKIISTVRKAINSDHNFELEYIIFPADGSKSKWLKCTGKTYFNPQNKPAAISGIIRDITEQKQDELRKNDFIGMVSHELKTPLTSLKGYVQLLLSKSKKQEDSFAVNALSKVEIQVSKMTAMINGFLNLSRLESGKIHLQKQDFDIDVLIEEIIDDARITTINHIITLHPCEKLIVNADRDKIGQVISNLLSNAVKYSPKGRSIEVNCHLNNEMAEISIKDEGMGIKPQDVDKLFERYYRIENKHTEHISGFGIGLYLCSEIVVRHKGKIWVESQSGVGSTFYFNLPLSTA</sequence>
<dbReference type="GO" id="GO:0004721">
    <property type="term" value="F:phosphoprotein phosphatase activity"/>
    <property type="evidence" value="ECO:0007669"/>
    <property type="project" value="TreeGrafter"/>
</dbReference>
<reference evidence="11 12" key="1">
    <citation type="submission" date="2019-03" db="EMBL/GenBank/DDBJ databases">
        <title>Genomic Encyclopedia of Archaeal and Bacterial Type Strains, Phase II (KMG-II): from individual species to whole genera.</title>
        <authorList>
            <person name="Goeker M."/>
        </authorList>
    </citation>
    <scope>NUCLEOTIDE SEQUENCE [LARGE SCALE GENOMIC DNA]</scope>
    <source>
        <strain evidence="11 12">DSM 19035</strain>
    </source>
</reference>
<dbReference type="InterPro" id="IPR000700">
    <property type="entry name" value="PAS-assoc_C"/>
</dbReference>
<keyword evidence="4" id="KW-0808">Transferase</keyword>
<dbReference type="Gene3D" id="3.30.450.20">
    <property type="entry name" value="PAS domain"/>
    <property type="match status" value="2"/>
</dbReference>